<sequence>MPQKFLLIKAISHNLWKNLHHVMELLLVAEITGRKPIVYWGCSCLYQDVLYNNAFDLYFEPISDCDIYDVINKKFTFYPPIWTYDNLTSDDPNKSNLCYRNIGDFIGSQADVVISDVSIYITRIIPFITKDNPTYAMTPLQIYRYLFDKYLKLKPDIKKEIEQYYDTNLGSANHVLAIHMPGDFTLDIYPQIKRYNINMIYHPVNPNTRSKSKKPKKRYDHFKVDDTIYQHEIVRLLKVTQHGDPYKILNKEVQITLKNFHIDKIFLITDREDILEEFSSEFGSMLFYSNYKRTPINDSREPVYIENHLNNRSKGIEILRDTYIATMCDFFIGYGFSNLSYGVTHLKDWPETNIKLTYWMFEKLYNFSYERIKTGRYSPEEADGKYRLMTKMTKNSIKKVQRVFK</sequence>
<dbReference type="AlphaFoldDB" id="A0A318EX28"/>
<dbReference type="EMBL" id="QICS01000001">
    <property type="protein sequence ID" value="PXV96043.1"/>
    <property type="molecule type" value="Genomic_DNA"/>
</dbReference>
<comment type="caution">
    <text evidence="1">The sequence shown here is derived from an EMBL/GenBank/DDBJ whole genome shotgun (WGS) entry which is preliminary data.</text>
</comment>
<protein>
    <submittedName>
        <fullName evidence="1">Uncharacterized protein</fullName>
    </submittedName>
</protein>
<gene>
    <name evidence="1" type="ORF">C8E03_101676</name>
</gene>
<accession>A0A318EX28</accession>
<reference evidence="1 2" key="1">
    <citation type="submission" date="2018-05" db="EMBL/GenBank/DDBJ databases">
        <title>Genomic Encyclopedia of Type Strains, Phase IV (KMG-IV): sequencing the most valuable type-strain genomes for metagenomic binning, comparative biology and taxonomic classification.</title>
        <authorList>
            <person name="Goeker M."/>
        </authorList>
    </citation>
    <scope>NUCLEOTIDE SEQUENCE [LARGE SCALE GENOMIC DNA]</scope>
    <source>
        <strain evidence="1 2">DSM 28816</strain>
    </source>
</reference>
<evidence type="ECO:0000313" key="2">
    <source>
        <dbReference type="Proteomes" id="UP000247523"/>
    </source>
</evidence>
<dbReference type="RefSeq" id="WP_110290284.1">
    <property type="nucleotide sequence ID" value="NZ_QICS01000001.1"/>
</dbReference>
<proteinExistence type="predicted"/>
<dbReference type="Proteomes" id="UP000247523">
    <property type="component" value="Unassembled WGS sequence"/>
</dbReference>
<dbReference type="Gene3D" id="3.40.50.11350">
    <property type="match status" value="1"/>
</dbReference>
<organism evidence="1 2">
    <name type="scientific">Lachnotalea glycerini</name>
    <dbReference type="NCBI Taxonomy" id="1763509"/>
    <lineage>
        <taxon>Bacteria</taxon>
        <taxon>Bacillati</taxon>
        <taxon>Bacillota</taxon>
        <taxon>Clostridia</taxon>
        <taxon>Lachnospirales</taxon>
        <taxon>Lachnospiraceae</taxon>
        <taxon>Lachnotalea</taxon>
    </lineage>
</organism>
<evidence type="ECO:0000313" key="1">
    <source>
        <dbReference type="EMBL" id="PXV96043.1"/>
    </source>
</evidence>
<name>A0A318EX28_9FIRM</name>